<dbReference type="EMBL" id="VSSQ01087824">
    <property type="protein sequence ID" value="MPN34667.1"/>
    <property type="molecule type" value="Genomic_DNA"/>
</dbReference>
<accession>A0A645H6L2</accession>
<protein>
    <submittedName>
        <fullName evidence="2">Uncharacterized protein</fullName>
    </submittedName>
</protein>
<dbReference type="AlphaFoldDB" id="A0A645H6L2"/>
<organism evidence="2">
    <name type="scientific">bioreactor metagenome</name>
    <dbReference type="NCBI Taxonomy" id="1076179"/>
    <lineage>
        <taxon>unclassified sequences</taxon>
        <taxon>metagenomes</taxon>
        <taxon>ecological metagenomes</taxon>
    </lineage>
</organism>
<name>A0A645H6L2_9ZZZZ</name>
<sequence>MASPSWVKMSCTKPPARISPDTPKAMATRVIAVRTVWRKMLRSASLSSMGLPLMAQGVDNVHACGFPGRQDAGDQGRDEGQQESVEGKCR</sequence>
<evidence type="ECO:0000313" key="2">
    <source>
        <dbReference type="EMBL" id="MPN34667.1"/>
    </source>
</evidence>
<reference evidence="2" key="1">
    <citation type="submission" date="2019-08" db="EMBL/GenBank/DDBJ databases">
        <authorList>
            <person name="Kucharzyk K."/>
            <person name="Murdoch R.W."/>
            <person name="Higgins S."/>
            <person name="Loffler F."/>
        </authorList>
    </citation>
    <scope>NUCLEOTIDE SEQUENCE</scope>
</reference>
<evidence type="ECO:0000256" key="1">
    <source>
        <dbReference type="SAM" id="MobiDB-lite"/>
    </source>
</evidence>
<proteinExistence type="predicted"/>
<feature type="compositionally biased region" description="Basic and acidic residues" evidence="1">
    <location>
        <begin position="71"/>
        <end position="90"/>
    </location>
</feature>
<comment type="caution">
    <text evidence="2">The sequence shown here is derived from an EMBL/GenBank/DDBJ whole genome shotgun (WGS) entry which is preliminary data.</text>
</comment>
<feature type="region of interest" description="Disordered" evidence="1">
    <location>
        <begin position="1"/>
        <end position="21"/>
    </location>
</feature>
<feature type="region of interest" description="Disordered" evidence="1">
    <location>
        <begin position="65"/>
        <end position="90"/>
    </location>
</feature>
<gene>
    <name evidence="2" type="ORF">SDC9_182161</name>
</gene>